<accession>A0AA39T2B2</accession>
<reference evidence="1" key="1">
    <citation type="journal article" date="2022" name="Plant J.">
        <title>Strategies of tolerance reflected in two North American maple genomes.</title>
        <authorList>
            <person name="McEvoy S.L."/>
            <person name="Sezen U.U."/>
            <person name="Trouern-Trend A."/>
            <person name="McMahon S.M."/>
            <person name="Schaberg P.G."/>
            <person name="Yang J."/>
            <person name="Wegrzyn J.L."/>
            <person name="Swenson N.G."/>
        </authorList>
    </citation>
    <scope>NUCLEOTIDE SEQUENCE</scope>
    <source>
        <strain evidence="1">NS2018</strain>
    </source>
</reference>
<gene>
    <name evidence="1" type="ORF">LWI29_016124</name>
</gene>
<comment type="caution">
    <text evidence="1">The sequence shown here is derived from an EMBL/GenBank/DDBJ whole genome shotgun (WGS) entry which is preliminary data.</text>
</comment>
<evidence type="ECO:0000313" key="1">
    <source>
        <dbReference type="EMBL" id="KAK0600557.1"/>
    </source>
</evidence>
<organism evidence="1 2">
    <name type="scientific">Acer saccharum</name>
    <name type="common">Sugar maple</name>
    <dbReference type="NCBI Taxonomy" id="4024"/>
    <lineage>
        <taxon>Eukaryota</taxon>
        <taxon>Viridiplantae</taxon>
        <taxon>Streptophyta</taxon>
        <taxon>Embryophyta</taxon>
        <taxon>Tracheophyta</taxon>
        <taxon>Spermatophyta</taxon>
        <taxon>Magnoliopsida</taxon>
        <taxon>eudicotyledons</taxon>
        <taxon>Gunneridae</taxon>
        <taxon>Pentapetalae</taxon>
        <taxon>rosids</taxon>
        <taxon>malvids</taxon>
        <taxon>Sapindales</taxon>
        <taxon>Sapindaceae</taxon>
        <taxon>Hippocastanoideae</taxon>
        <taxon>Acereae</taxon>
        <taxon>Acer</taxon>
    </lineage>
</organism>
<reference evidence="1" key="2">
    <citation type="submission" date="2023-06" db="EMBL/GenBank/DDBJ databases">
        <authorList>
            <person name="Swenson N.G."/>
            <person name="Wegrzyn J.L."/>
            <person name="Mcevoy S.L."/>
        </authorList>
    </citation>
    <scope>NUCLEOTIDE SEQUENCE</scope>
    <source>
        <strain evidence="1">NS2018</strain>
        <tissue evidence="1">Leaf</tissue>
    </source>
</reference>
<evidence type="ECO:0000313" key="2">
    <source>
        <dbReference type="Proteomes" id="UP001168877"/>
    </source>
</evidence>
<dbReference type="Proteomes" id="UP001168877">
    <property type="component" value="Unassembled WGS sequence"/>
</dbReference>
<sequence length="115" mass="13156">MSLQSHGRLNNTRLALGGLIISPSKAIQNEKLCNSTEPFARRYSTSLDKKINKLEQERYSACAPMTGLRHWHGKICRMSTAVYLKTTIHKLQKLTVFEEGTPNRTWKDLPHGQYN</sequence>
<keyword evidence="2" id="KW-1185">Reference proteome</keyword>
<protein>
    <submittedName>
        <fullName evidence="1">Uncharacterized protein</fullName>
    </submittedName>
</protein>
<name>A0AA39T2B2_ACESA</name>
<proteinExistence type="predicted"/>
<dbReference type="AlphaFoldDB" id="A0AA39T2B2"/>
<dbReference type="EMBL" id="JAUESC010000003">
    <property type="protein sequence ID" value="KAK0600557.1"/>
    <property type="molecule type" value="Genomic_DNA"/>
</dbReference>